<feature type="chain" id="PRO_5003086996" evidence="1">
    <location>
        <begin position="24"/>
        <end position="281"/>
    </location>
</feature>
<dbReference type="InterPro" id="IPR036755">
    <property type="entry name" value="SRS_dom_sf"/>
</dbReference>
<dbReference type="VEuPathDB" id="ToxoDB:SN3_00300451"/>
<dbReference type="SMR" id="D6MUX9"/>
<dbReference type="Gene3D" id="2.60.40.1320">
    <property type="entry name" value="SRS domain"/>
    <property type="match status" value="2"/>
</dbReference>
<dbReference type="VEuPathDB" id="ToxoDB:SRCN_2490"/>
<accession>D6MUX9</accession>
<reference evidence="3" key="1">
    <citation type="journal article" date="2010" name="Vet. Parasitol.">
        <title>Limited genetic diversity among Sarcocystis neurona strains infecting southern sea otters precludes distinction between marine and terrestrial isolates.</title>
        <authorList>
            <person name="Wendte J.M."/>
            <person name="Miller M.A."/>
            <person name="Nandra A.K."/>
            <person name="Peat S.M."/>
            <person name="Crosbie P.R."/>
            <person name="Conrad P.A."/>
            <person name="Grigg M.E."/>
        </authorList>
    </citation>
    <scope>NUCLEOTIDE SEQUENCE</scope>
    <source>
        <strain evidence="3">3639</strain>
    </source>
</reference>
<dbReference type="EMBL" id="GQ851950">
    <property type="protein sequence ID" value="ADG26773.1"/>
    <property type="molecule type" value="Genomic_DNA"/>
</dbReference>
<evidence type="ECO:0000313" key="3">
    <source>
        <dbReference type="EMBL" id="ADG26773.1"/>
    </source>
</evidence>
<feature type="domain" description="SRS" evidence="2">
    <location>
        <begin position="42"/>
        <end position="136"/>
    </location>
</feature>
<feature type="signal peptide" evidence="1">
    <location>
        <begin position="1"/>
        <end position="23"/>
    </location>
</feature>
<evidence type="ECO:0000259" key="2">
    <source>
        <dbReference type="Pfam" id="PF04092"/>
    </source>
</evidence>
<keyword evidence="1" id="KW-0732">Signal</keyword>
<evidence type="ECO:0000256" key="1">
    <source>
        <dbReference type="SAM" id="SignalP"/>
    </source>
</evidence>
<organism evidence="3">
    <name type="scientific">Sarcocystis neurona</name>
    <dbReference type="NCBI Taxonomy" id="42890"/>
    <lineage>
        <taxon>Eukaryota</taxon>
        <taxon>Sar</taxon>
        <taxon>Alveolata</taxon>
        <taxon>Apicomplexa</taxon>
        <taxon>Conoidasida</taxon>
        <taxon>Coccidia</taxon>
        <taxon>Eucoccidiorida</taxon>
        <taxon>Eimeriorina</taxon>
        <taxon>Sarcocystidae</taxon>
        <taxon>Sarcocystis</taxon>
    </lineage>
</organism>
<dbReference type="GO" id="GO:0016020">
    <property type="term" value="C:membrane"/>
    <property type="evidence" value="ECO:0007669"/>
    <property type="project" value="InterPro"/>
</dbReference>
<dbReference type="AlphaFoldDB" id="D6MUX9"/>
<dbReference type="Pfam" id="PF04092">
    <property type="entry name" value="SAG"/>
    <property type="match status" value="1"/>
</dbReference>
<protein>
    <submittedName>
        <fullName evidence="3">Surface antigen 6</fullName>
    </submittedName>
</protein>
<name>D6MUX9_SARNE</name>
<dbReference type="InterPro" id="IPR007226">
    <property type="entry name" value="SRS_dom"/>
</dbReference>
<proteinExistence type="predicted"/>
<sequence>MTRAVLLTLLLTLCSARVSLVKAAHPRQATCVNGQKTATKVENPGALQVVCPQQYQLNPPAANDAAGNMQVFGTEAADNPVALQGVLPAATYINADDAVTLTVPQLPPKPVSVFIQCRQARQGAQQAGQCIIEVQVAGSPRLGPNTCAAQQSRIDFEITAGNEAAVFSCGAGLALVQQALDDTCSKEQALPSGVASAQKEGGAVQLGFPQLPQNPLKICYICTPNGQRAEAAQRCEIHVTVAGSGDGGNPGPTGAAPVGPAARSASALVLAVVAAGFFHFW</sequence>
<dbReference type="SUPFAM" id="SSF74877">
    <property type="entry name" value="Major surface antigen p30, SAG1"/>
    <property type="match status" value="1"/>
</dbReference>
<gene>
    <name evidence="3" type="primary">SAG6</name>
</gene>